<dbReference type="Proteomes" id="UP000008792">
    <property type="component" value="Unassembled WGS sequence"/>
</dbReference>
<dbReference type="KEGG" id="dvi:6627510"/>
<feature type="region of interest" description="Disordered" evidence="1">
    <location>
        <begin position="119"/>
        <end position="150"/>
    </location>
</feature>
<keyword evidence="2" id="KW-0812">Transmembrane</keyword>
<evidence type="ECO:0000256" key="1">
    <source>
        <dbReference type="SAM" id="MobiDB-lite"/>
    </source>
</evidence>
<name>B4LSN9_DROVI</name>
<feature type="compositionally biased region" description="Polar residues" evidence="1">
    <location>
        <begin position="256"/>
        <end position="268"/>
    </location>
</feature>
<feature type="transmembrane region" description="Helical" evidence="2">
    <location>
        <begin position="71"/>
        <end position="93"/>
    </location>
</feature>
<evidence type="ECO:0000256" key="3">
    <source>
        <dbReference type="SAM" id="SignalP"/>
    </source>
</evidence>
<evidence type="ECO:0000256" key="2">
    <source>
        <dbReference type="SAM" id="Phobius"/>
    </source>
</evidence>
<feature type="chain" id="PRO_5002816603" evidence="3">
    <location>
        <begin position="19"/>
        <end position="324"/>
    </location>
</feature>
<dbReference type="HOGENOM" id="CLU_858604_0_0_1"/>
<protein>
    <submittedName>
        <fullName evidence="4">Uncharacterized protein</fullName>
    </submittedName>
</protein>
<dbReference type="eggNOG" id="KOG4331">
    <property type="taxonomic scope" value="Eukaryota"/>
</dbReference>
<gene>
    <name evidence="4" type="primary">Dvir\GJ11197</name>
    <name evidence="4" type="ORF">Dvir_GJ11197</name>
</gene>
<sequence>MLPWRSLILILTVFLVNARPGSVRRGLLVLGLHNHTDIAMSSLQEDSFQPDSYCWLLLVKLKSSGCPFLNLLFQSLVALPVYNFLLIVIGWYLNKSASCSAERIVLVLQPIMQRSAPDPLVATTTPMPPLPPPRCKRRQAPKPPPRLVRHSVTCGKSYPSQKDPFSTLHGFPNQEQYKSLRRNLKRVLEGLQQPPTPSPPQTLPLTLCNLSQITEESAQSSSTALSLELPKKKAKPPKLFRVLFKRLGKPFVKKTPQMQYERSTVNTESNDSVNKDSNKNGIFHPIWKRLKFRSKRKPGSEQPLSSNISDSVSSSCSSRCLYAS</sequence>
<evidence type="ECO:0000313" key="5">
    <source>
        <dbReference type="Proteomes" id="UP000008792"/>
    </source>
</evidence>
<keyword evidence="5" id="KW-1185">Reference proteome</keyword>
<dbReference type="PhylomeDB" id="B4LSN9"/>
<feature type="signal peptide" evidence="3">
    <location>
        <begin position="1"/>
        <end position="18"/>
    </location>
</feature>
<accession>B4LSN9</accession>
<dbReference type="InParanoid" id="B4LSN9"/>
<reference evidence="4 5" key="1">
    <citation type="journal article" date="2007" name="Nature">
        <title>Evolution of genes and genomes on the Drosophila phylogeny.</title>
        <authorList>
            <consortium name="Drosophila 12 Genomes Consortium"/>
            <person name="Clark A.G."/>
            <person name="Eisen M.B."/>
            <person name="Smith D.R."/>
            <person name="Bergman C.M."/>
            <person name="Oliver B."/>
            <person name="Markow T.A."/>
            <person name="Kaufman T.C."/>
            <person name="Kellis M."/>
            <person name="Gelbart W."/>
            <person name="Iyer V.N."/>
            <person name="Pollard D.A."/>
            <person name="Sackton T.B."/>
            <person name="Larracuente A.M."/>
            <person name="Singh N.D."/>
            <person name="Abad J.P."/>
            <person name="Abt D.N."/>
            <person name="Adryan B."/>
            <person name="Aguade M."/>
            <person name="Akashi H."/>
            <person name="Anderson W.W."/>
            <person name="Aquadro C.F."/>
            <person name="Ardell D.H."/>
            <person name="Arguello R."/>
            <person name="Artieri C.G."/>
            <person name="Barbash D.A."/>
            <person name="Barker D."/>
            <person name="Barsanti P."/>
            <person name="Batterham P."/>
            <person name="Batzoglou S."/>
            <person name="Begun D."/>
            <person name="Bhutkar A."/>
            <person name="Blanco E."/>
            <person name="Bosak S.A."/>
            <person name="Bradley R.K."/>
            <person name="Brand A.D."/>
            <person name="Brent M.R."/>
            <person name="Brooks A.N."/>
            <person name="Brown R.H."/>
            <person name="Butlin R.K."/>
            <person name="Caggese C."/>
            <person name="Calvi B.R."/>
            <person name="Bernardo de Carvalho A."/>
            <person name="Caspi A."/>
            <person name="Castrezana S."/>
            <person name="Celniker S.E."/>
            <person name="Chang J.L."/>
            <person name="Chapple C."/>
            <person name="Chatterji S."/>
            <person name="Chinwalla A."/>
            <person name="Civetta A."/>
            <person name="Clifton S.W."/>
            <person name="Comeron J.M."/>
            <person name="Costello J.C."/>
            <person name="Coyne J.A."/>
            <person name="Daub J."/>
            <person name="David R.G."/>
            <person name="Delcher A.L."/>
            <person name="Delehaunty K."/>
            <person name="Do C.B."/>
            <person name="Ebling H."/>
            <person name="Edwards K."/>
            <person name="Eickbush T."/>
            <person name="Evans J.D."/>
            <person name="Filipski A."/>
            <person name="Findeiss S."/>
            <person name="Freyhult E."/>
            <person name="Fulton L."/>
            <person name="Fulton R."/>
            <person name="Garcia A.C."/>
            <person name="Gardiner A."/>
            <person name="Garfield D.A."/>
            <person name="Garvin B.E."/>
            <person name="Gibson G."/>
            <person name="Gilbert D."/>
            <person name="Gnerre S."/>
            <person name="Godfrey J."/>
            <person name="Good R."/>
            <person name="Gotea V."/>
            <person name="Gravely B."/>
            <person name="Greenberg A.J."/>
            <person name="Griffiths-Jones S."/>
            <person name="Gross S."/>
            <person name="Guigo R."/>
            <person name="Gustafson E.A."/>
            <person name="Haerty W."/>
            <person name="Hahn M.W."/>
            <person name="Halligan D.L."/>
            <person name="Halpern A.L."/>
            <person name="Halter G.M."/>
            <person name="Han M.V."/>
            <person name="Heger A."/>
            <person name="Hillier L."/>
            <person name="Hinrichs A.S."/>
            <person name="Holmes I."/>
            <person name="Hoskins R.A."/>
            <person name="Hubisz M.J."/>
            <person name="Hultmark D."/>
            <person name="Huntley M.A."/>
            <person name="Jaffe D.B."/>
            <person name="Jagadeeshan S."/>
            <person name="Jeck W.R."/>
            <person name="Johnson J."/>
            <person name="Jones C.D."/>
            <person name="Jordan W.C."/>
            <person name="Karpen G.H."/>
            <person name="Kataoka E."/>
            <person name="Keightley P.D."/>
            <person name="Kheradpour P."/>
            <person name="Kirkness E.F."/>
            <person name="Koerich L.B."/>
            <person name="Kristiansen K."/>
            <person name="Kudrna D."/>
            <person name="Kulathinal R.J."/>
            <person name="Kumar S."/>
            <person name="Kwok R."/>
            <person name="Lander E."/>
            <person name="Langley C.H."/>
            <person name="Lapoint R."/>
            <person name="Lazzaro B.P."/>
            <person name="Lee S.J."/>
            <person name="Levesque L."/>
            <person name="Li R."/>
            <person name="Lin C.F."/>
            <person name="Lin M.F."/>
            <person name="Lindblad-Toh K."/>
            <person name="Llopart A."/>
            <person name="Long M."/>
            <person name="Low L."/>
            <person name="Lozovsky E."/>
            <person name="Lu J."/>
            <person name="Luo M."/>
            <person name="Machado C.A."/>
            <person name="Makalowski W."/>
            <person name="Marzo M."/>
            <person name="Matsuda M."/>
            <person name="Matzkin L."/>
            <person name="McAllister B."/>
            <person name="McBride C.S."/>
            <person name="McKernan B."/>
            <person name="McKernan K."/>
            <person name="Mendez-Lago M."/>
            <person name="Minx P."/>
            <person name="Mollenhauer M.U."/>
            <person name="Montooth K."/>
            <person name="Mount S.M."/>
            <person name="Mu X."/>
            <person name="Myers E."/>
            <person name="Negre B."/>
            <person name="Newfeld S."/>
            <person name="Nielsen R."/>
            <person name="Noor M.A."/>
            <person name="O'Grady P."/>
            <person name="Pachter L."/>
            <person name="Papaceit M."/>
            <person name="Parisi M.J."/>
            <person name="Parisi M."/>
            <person name="Parts L."/>
            <person name="Pedersen J.S."/>
            <person name="Pesole G."/>
            <person name="Phillippy A.M."/>
            <person name="Ponting C.P."/>
            <person name="Pop M."/>
            <person name="Porcelli D."/>
            <person name="Powell J.R."/>
            <person name="Prohaska S."/>
            <person name="Pruitt K."/>
            <person name="Puig M."/>
            <person name="Quesneville H."/>
            <person name="Ram K.R."/>
            <person name="Rand D."/>
            <person name="Rasmussen M.D."/>
            <person name="Reed L.K."/>
            <person name="Reenan R."/>
            <person name="Reily A."/>
            <person name="Remington K.A."/>
            <person name="Rieger T.T."/>
            <person name="Ritchie M.G."/>
            <person name="Robin C."/>
            <person name="Rogers Y.H."/>
            <person name="Rohde C."/>
            <person name="Rozas J."/>
            <person name="Rubenfield M.J."/>
            <person name="Ruiz A."/>
            <person name="Russo S."/>
            <person name="Salzberg S.L."/>
            <person name="Sanchez-Gracia A."/>
            <person name="Saranga D.J."/>
            <person name="Sato H."/>
            <person name="Schaeffer S.W."/>
            <person name="Schatz M.C."/>
            <person name="Schlenke T."/>
            <person name="Schwartz R."/>
            <person name="Segarra C."/>
            <person name="Singh R.S."/>
            <person name="Sirot L."/>
            <person name="Sirota M."/>
            <person name="Sisneros N.B."/>
            <person name="Smith C.D."/>
            <person name="Smith T.F."/>
            <person name="Spieth J."/>
            <person name="Stage D.E."/>
            <person name="Stark A."/>
            <person name="Stephan W."/>
            <person name="Strausberg R.L."/>
            <person name="Strempel S."/>
            <person name="Sturgill D."/>
            <person name="Sutton G."/>
            <person name="Sutton G.G."/>
            <person name="Tao W."/>
            <person name="Teichmann S."/>
            <person name="Tobari Y.N."/>
            <person name="Tomimura Y."/>
            <person name="Tsolas J.M."/>
            <person name="Valente V.L."/>
            <person name="Venter E."/>
            <person name="Venter J.C."/>
            <person name="Vicario S."/>
            <person name="Vieira F.G."/>
            <person name="Vilella A.J."/>
            <person name="Villasante A."/>
            <person name="Walenz B."/>
            <person name="Wang J."/>
            <person name="Wasserman M."/>
            <person name="Watts T."/>
            <person name="Wilson D."/>
            <person name="Wilson R.K."/>
            <person name="Wing R.A."/>
            <person name="Wolfner M.F."/>
            <person name="Wong A."/>
            <person name="Wong G.K."/>
            <person name="Wu C.I."/>
            <person name="Wu G."/>
            <person name="Yamamoto D."/>
            <person name="Yang H.P."/>
            <person name="Yang S.P."/>
            <person name="Yorke J.A."/>
            <person name="Yoshida K."/>
            <person name="Zdobnov E."/>
            <person name="Zhang P."/>
            <person name="Zhang Y."/>
            <person name="Zimin A.V."/>
            <person name="Baldwin J."/>
            <person name="Abdouelleil A."/>
            <person name="Abdulkadir J."/>
            <person name="Abebe A."/>
            <person name="Abera B."/>
            <person name="Abreu J."/>
            <person name="Acer S.C."/>
            <person name="Aftuck L."/>
            <person name="Alexander A."/>
            <person name="An P."/>
            <person name="Anderson E."/>
            <person name="Anderson S."/>
            <person name="Arachi H."/>
            <person name="Azer M."/>
            <person name="Bachantsang P."/>
            <person name="Barry A."/>
            <person name="Bayul T."/>
            <person name="Berlin A."/>
            <person name="Bessette D."/>
            <person name="Bloom T."/>
            <person name="Blye J."/>
            <person name="Boguslavskiy L."/>
            <person name="Bonnet C."/>
            <person name="Boukhgalter B."/>
            <person name="Bourzgui I."/>
            <person name="Brown A."/>
            <person name="Cahill P."/>
            <person name="Channer S."/>
            <person name="Cheshatsang Y."/>
            <person name="Chuda L."/>
            <person name="Citroen M."/>
            <person name="Collymore A."/>
            <person name="Cooke P."/>
            <person name="Costello M."/>
            <person name="D'Aco K."/>
            <person name="Daza R."/>
            <person name="De Haan G."/>
            <person name="DeGray S."/>
            <person name="DeMaso C."/>
            <person name="Dhargay N."/>
            <person name="Dooley K."/>
            <person name="Dooley E."/>
            <person name="Doricent M."/>
            <person name="Dorje P."/>
            <person name="Dorjee K."/>
            <person name="Dupes A."/>
            <person name="Elong R."/>
            <person name="Falk J."/>
            <person name="Farina A."/>
            <person name="Faro S."/>
            <person name="Ferguson D."/>
            <person name="Fisher S."/>
            <person name="Foley C.D."/>
            <person name="Franke A."/>
            <person name="Friedrich D."/>
            <person name="Gadbois L."/>
            <person name="Gearin G."/>
            <person name="Gearin C.R."/>
            <person name="Giannoukos G."/>
            <person name="Goode T."/>
            <person name="Graham J."/>
            <person name="Grandbois E."/>
            <person name="Grewal S."/>
            <person name="Gyaltsen K."/>
            <person name="Hafez N."/>
            <person name="Hagos B."/>
            <person name="Hall J."/>
            <person name="Henson C."/>
            <person name="Hollinger A."/>
            <person name="Honan T."/>
            <person name="Huard M.D."/>
            <person name="Hughes L."/>
            <person name="Hurhula B."/>
            <person name="Husby M.E."/>
            <person name="Kamat A."/>
            <person name="Kanga B."/>
            <person name="Kashin S."/>
            <person name="Khazanovich D."/>
            <person name="Kisner P."/>
            <person name="Lance K."/>
            <person name="Lara M."/>
            <person name="Lee W."/>
            <person name="Lennon N."/>
            <person name="Letendre F."/>
            <person name="LeVine R."/>
            <person name="Lipovsky A."/>
            <person name="Liu X."/>
            <person name="Liu J."/>
            <person name="Liu S."/>
            <person name="Lokyitsang T."/>
            <person name="Lokyitsang Y."/>
            <person name="Lubonja R."/>
            <person name="Lui A."/>
            <person name="MacDonald P."/>
            <person name="Magnisalis V."/>
            <person name="Maru K."/>
            <person name="Matthews C."/>
            <person name="McCusker W."/>
            <person name="McDonough S."/>
            <person name="Mehta T."/>
            <person name="Meldrim J."/>
            <person name="Meneus L."/>
            <person name="Mihai O."/>
            <person name="Mihalev A."/>
            <person name="Mihova T."/>
            <person name="Mittelman R."/>
            <person name="Mlenga V."/>
            <person name="Montmayeur A."/>
            <person name="Mulrain L."/>
            <person name="Navidi A."/>
            <person name="Naylor J."/>
            <person name="Negash T."/>
            <person name="Nguyen T."/>
            <person name="Nguyen N."/>
            <person name="Nicol R."/>
            <person name="Norbu C."/>
            <person name="Norbu N."/>
            <person name="Novod N."/>
            <person name="O'Neill B."/>
            <person name="Osman S."/>
            <person name="Markiewicz E."/>
            <person name="Oyono O.L."/>
            <person name="Patti C."/>
            <person name="Phunkhang P."/>
            <person name="Pierre F."/>
            <person name="Priest M."/>
            <person name="Raghuraman S."/>
            <person name="Rege F."/>
            <person name="Reyes R."/>
            <person name="Rise C."/>
            <person name="Rogov P."/>
            <person name="Ross K."/>
            <person name="Ryan E."/>
            <person name="Settipalli S."/>
            <person name="Shea T."/>
            <person name="Sherpa N."/>
            <person name="Shi L."/>
            <person name="Shih D."/>
            <person name="Sparrow T."/>
            <person name="Spaulding J."/>
            <person name="Stalker J."/>
            <person name="Stange-Thomann N."/>
            <person name="Stavropoulos S."/>
            <person name="Stone C."/>
            <person name="Strader C."/>
            <person name="Tesfaye S."/>
            <person name="Thomson T."/>
            <person name="Thoulutsang Y."/>
            <person name="Thoulutsang D."/>
            <person name="Topham K."/>
            <person name="Topping I."/>
            <person name="Tsamla T."/>
            <person name="Vassiliev H."/>
            <person name="Vo A."/>
            <person name="Wangchuk T."/>
            <person name="Wangdi T."/>
            <person name="Weiand M."/>
            <person name="Wilkinson J."/>
            <person name="Wilson A."/>
            <person name="Yadav S."/>
            <person name="Young G."/>
            <person name="Yu Q."/>
            <person name="Zembek L."/>
            <person name="Zhong D."/>
            <person name="Zimmer A."/>
            <person name="Zwirko Z."/>
            <person name="Jaffe D.B."/>
            <person name="Alvarez P."/>
            <person name="Brockman W."/>
            <person name="Butler J."/>
            <person name="Chin C."/>
            <person name="Gnerre S."/>
            <person name="Grabherr M."/>
            <person name="Kleber M."/>
            <person name="Mauceli E."/>
            <person name="MacCallum I."/>
        </authorList>
    </citation>
    <scope>NUCLEOTIDE SEQUENCE [LARGE SCALE GENOMIC DNA]</scope>
    <source>
        <strain evidence="5">Tucson 15010-1051.87</strain>
    </source>
</reference>
<feature type="compositionally biased region" description="Low complexity" evidence="1">
    <location>
        <begin position="305"/>
        <end position="318"/>
    </location>
</feature>
<dbReference type="OMA" id="LIVICWQ"/>
<organism evidence="4 5">
    <name type="scientific">Drosophila virilis</name>
    <name type="common">Fruit fly</name>
    <dbReference type="NCBI Taxonomy" id="7244"/>
    <lineage>
        <taxon>Eukaryota</taxon>
        <taxon>Metazoa</taxon>
        <taxon>Ecdysozoa</taxon>
        <taxon>Arthropoda</taxon>
        <taxon>Hexapoda</taxon>
        <taxon>Insecta</taxon>
        <taxon>Pterygota</taxon>
        <taxon>Neoptera</taxon>
        <taxon>Endopterygota</taxon>
        <taxon>Diptera</taxon>
        <taxon>Brachycera</taxon>
        <taxon>Muscomorpha</taxon>
        <taxon>Ephydroidea</taxon>
        <taxon>Drosophilidae</taxon>
        <taxon>Drosophila</taxon>
    </lineage>
</organism>
<evidence type="ECO:0000313" key="4">
    <source>
        <dbReference type="EMBL" id="EDW63778.1"/>
    </source>
</evidence>
<feature type="region of interest" description="Disordered" evidence="1">
    <location>
        <begin position="255"/>
        <end position="280"/>
    </location>
</feature>
<keyword evidence="2" id="KW-1133">Transmembrane helix</keyword>
<dbReference type="OrthoDB" id="7871719at2759"/>
<dbReference type="EMBL" id="CH940649">
    <property type="protein sequence ID" value="EDW63778.1"/>
    <property type="molecule type" value="Genomic_DNA"/>
</dbReference>
<feature type="region of interest" description="Disordered" evidence="1">
    <location>
        <begin position="294"/>
        <end position="324"/>
    </location>
</feature>
<keyword evidence="2" id="KW-0472">Membrane</keyword>
<proteinExistence type="predicted"/>
<dbReference type="AlphaFoldDB" id="B4LSN9"/>
<keyword evidence="3" id="KW-0732">Signal</keyword>